<dbReference type="Gene3D" id="3.40.50.150">
    <property type="entry name" value="Vaccinia Virus protein VP39"/>
    <property type="match status" value="1"/>
</dbReference>
<evidence type="ECO:0000313" key="9">
    <source>
        <dbReference type="Proteomes" id="UP000595053"/>
    </source>
</evidence>
<organism evidence="8 9">
    <name type="scientific">Trueperella pecoris</name>
    <dbReference type="NCBI Taxonomy" id="2733571"/>
    <lineage>
        <taxon>Bacteria</taxon>
        <taxon>Bacillati</taxon>
        <taxon>Actinomycetota</taxon>
        <taxon>Actinomycetes</taxon>
        <taxon>Actinomycetales</taxon>
        <taxon>Actinomycetaceae</taxon>
        <taxon>Trueperella</taxon>
    </lineage>
</organism>
<sequence>MLFRLGELFSGPGGLAVGATQADIGDPQWGIVHQWATDFDPDTVETYRQNITPDTPESVILRDVRELPMEELARHGDIDALAFGFPCNDFSVVGEQRGLEGTYGPLYSYGVKALEFFKPLWFLAENVSGLQSANEGKALELILGEFEKTGYRLVTNLYKFEQYGVPQARHRVIIVGIREDVDVTYRVPSVAPYAQVDVSARTALSVPPITADMTGVERTRQSARVVERLTYIKPGQNAFTADMPEELRLNVRGAKISQIYKRLCPDKPAYTVTGSGGGGTHMYHWSEHRALTNRERARLQTFPDDFDFAGSKESVRKQIGMAVPARGAQIIFEAILRSFKGEPYPYQAPSMK</sequence>
<dbReference type="RefSeq" id="WP_197551037.1">
    <property type="nucleotide sequence ID" value="NZ_CP063213.1"/>
</dbReference>
<evidence type="ECO:0000256" key="7">
    <source>
        <dbReference type="RuleBase" id="RU000417"/>
    </source>
</evidence>
<dbReference type="PROSITE" id="PS00094">
    <property type="entry name" value="C5_MTASE_1"/>
    <property type="match status" value="1"/>
</dbReference>
<accession>A0A7M1QVW9</accession>
<evidence type="ECO:0000256" key="5">
    <source>
        <dbReference type="PROSITE-ProRule" id="PRU01016"/>
    </source>
</evidence>
<proteinExistence type="inferred from homology"/>
<evidence type="ECO:0000313" key="8">
    <source>
        <dbReference type="EMBL" id="QOR45465.1"/>
    </source>
</evidence>
<dbReference type="GO" id="GO:0032259">
    <property type="term" value="P:methylation"/>
    <property type="evidence" value="ECO:0007669"/>
    <property type="project" value="UniProtKB-KW"/>
</dbReference>
<keyword evidence="4" id="KW-0680">Restriction system</keyword>
<comment type="similarity">
    <text evidence="5 6">Belongs to the class I-like SAM-binding methyltransferase superfamily. C5-methyltransferase family.</text>
</comment>
<keyword evidence="9" id="KW-1185">Reference proteome</keyword>
<dbReference type="InterPro" id="IPR001525">
    <property type="entry name" value="C5_MeTfrase"/>
</dbReference>
<dbReference type="EMBL" id="CP063213">
    <property type="protein sequence ID" value="QOR45465.1"/>
    <property type="molecule type" value="Genomic_DNA"/>
</dbReference>
<evidence type="ECO:0000256" key="4">
    <source>
        <dbReference type="ARBA" id="ARBA00022747"/>
    </source>
</evidence>
<evidence type="ECO:0000256" key="2">
    <source>
        <dbReference type="ARBA" id="ARBA00022679"/>
    </source>
</evidence>
<dbReference type="InterPro" id="IPR029063">
    <property type="entry name" value="SAM-dependent_MTases_sf"/>
</dbReference>
<keyword evidence="2 5" id="KW-0808">Transferase</keyword>
<reference evidence="8 9" key="1">
    <citation type="submission" date="2020-10" db="EMBL/GenBank/DDBJ databases">
        <title>Trueperella pecoris sp. nov. isolated from bovine and porcine specimens.</title>
        <authorList>
            <person name="Schoenecker L."/>
            <person name="Schnydrig P."/>
            <person name="Brodard I."/>
            <person name="Thomann A."/>
            <person name="Hemphill A."/>
            <person name="Rodriguez-Campos S."/>
            <person name="Perreten V."/>
            <person name="Jores J."/>
            <person name="Kittl S."/>
        </authorList>
    </citation>
    <scope>NUCLEOTIDE SEQUENCE [LARGE SCALE GENOMIC DNA]</scope>
    <source>
        <strain evidence="8 9">15A0121</strain>
    </source>
</reference>
<feature type="active site" evidence="5">
    <location>
        <position position="87"/>
    </location>
</feature>
<dbReference type="Proteomes" id="UP000595053">
    <property type="component" value="Chromosome"/>
</dbReference>
<comment type="catalytic activity">
    <reaction evidence="7">
        <text>a 2'-deoxycytidine in DNA + S-adenosyl-L-methionine = a 5-methyl-2'-deoxycytidine in DNA + S-adenosyl-L-homocysteine + H(+)</text>
        <dbReference type="Rhea" id="RHEA:13681"/>
        <dbReference type="Rhea" id="RHEA-COMP:11369"/>
        <dbReference type="Rhea" id="RHEA-COMP:11370"/>
        <dbReference type="ChEBI" id="CHEBI:15378"/>
        <dbReference type="ChEBI" id="CHEBI:57856"/>
        <dbReference type="ChEBI" id="CHEBI:59789"/>
        <dbReference type="ChEBI" id="CHEBI:85452"/>
        <dbReference type="ChEBI" id="CHEBI:85454"/>
        <dbReference type="EC" id="2.1.1.37"/>
    </reaction>
</comment>
<dbReference type="InterPro" id="IPR018117">
    <property type="entry name" value="C5_DNA_meth_AS"/>
</dbReference>
<evidence type="ECO:0000256" key="6">
    <source>
        <dbReference type="RuleBase" id="RU000416"/>
    </source>
</evidence>
<keyword evidence="1 5" id="KW-0489">Methyltransferase</keyword>
<dbReference type="PROSITE" id="PS51679">
    <property type="entry name" value="SAM_MT_C5"/>
    <property type="match status" value="1"/>
</dbReference>
<dbReference type="InterPro" id="IPR050390">
    <property type="entry name" value="C5-Methyltransferase"/>
</dbReference>
<dbReference type="GO" id="GO:0044027">
    <property type="term" value="P:negative regulation of gene expression via chromosomal CpG island methylation"/>
    <property type="evidence" value="ECO:0007669"/>
    <property type="project" value="TreeGrafter"/>
</dbReference>
<dbReference type="PANTHER" id="PTHR10629:SF52">
    <property type="entry name" value="DNA (CYTOSINE-5)-METHYLTRANSFERASE 1"/>
    <property type="match status" value="1"/>
</dbReference>
<dbReference type="REBASE" id="451720">
    <property type="entry name" value="M.TspA0121ORF9435P"/>
</dbReference>
<keyword evidence="3 5" id="KW-0949">S-adenosyl-L-methionine</keyword>
<dbReference type="EC" id="2.1.1.37" evidence="7"/>
<dbReference type="GO" id="GO:0009307">
    <property type="term" value="P:DNA restriction-modification system"/>
    <property type="evidence" value="ECO:0007669"/>
    <property type="project" value="UniProtKB-KW"/>
</dbReference>
<evidence type="ECO:0000256" key="1">
    <source>
        <dbReference type="ARBA" id="ARBA00022603"/>
    </source>
</evidence>
<name>A0A7M1QVW9_9ACTO</name>
<gene>
    <name evidence="8" type="ORF">INS88_09435</name>
</gene>
<dbReference type="PRINTS" id="PR00105">
    <property type="entry name" value="C5METTRFRASE"/>
</dbReference>
<dbReference type="NCBIfam" id="TIGR00675">
    <property type="entry name" value="dcm"/>
    <property type="match status" value="1"/>
</dbReference>
<dbReference type="Pfam" id="PF00145">
    <property type="entry name" value="DNA_methylase"/>
    <property type="match status" value="1"/>
</dbReference>
<dbReference type="PANTHER" id="PTHR10629">
    <property type="entry name" value="CYTOSINE-SPECIFIC METHYLTRANSFERASE"/>
    <property type="match status" value="1"/>
</dbReference>
<dbReference type="SUPFAM" id="SSF53335">
    <property type="entry name" value="S-adenosyl-L-methionine-dependent methyltransferases"/>
    <property type="match status" value="1"/>
</dbReference>
<dbReference type="Gene3D" id="3.90.120.10">
    <property type="entry name" value="DNA Methylase, subunit A, domain 2"/>
    <property type="match status" value="1"/>
</dbReference>
<dbReference type="GO" id="GO:0003886">
    <property type="term" value="F:DNA (cytosine-5-)-methyltransferase activity"/>
    <property type="evidence" value="ECO:0007669"/>
    <property type="project" value="UniProtKB-EC"/>
</dbReference>
<dbReference type="GO" id="GO:0003677">
    <property type="term" value="F:DNA binding"/>
    <property type="evidence" value="ECO:0007669"/>
    <property type="project" value="TreeGrafter"/>
</dbReference>
<protein>
    <recommendedName>
        <fullName evidence="7">Cytosine-specific methyltransferase</fullName>
        <ecNumber evidence="7">2.1.1.37</ecNumber>
    </recommendedName>
</protein>
<dbReference type="AlphaFoldDB" id="A0A7M1QVW9"/>
<evidence type="ECO:0000256" key="3">
    <source>
        <dbReference type="ARBA" id="ARBA00022691"/>
    </source>
</evidence>